<comment type="caution">
    <text evidence="1">The sequence shown here is derived from an EMBL/GenBank/DDBJ whole genome shotgun (WGS) entry which is preliminary data.</text>
</comment>
<accession>A0A2G8K2G8</accession>
<keyword evidence="2" id="KW-1185">Reference proteome</keyword>
<dbReference type="InterPro" id="IPR026173">
    <property type="entry name" value="SPAG17"/>
</dbReference>
<evidence type="ECO:0000313" key="2">
    <source>
        <dbReference type="Proteomes" id="UP000230750"/>
    </source>
</evidence>
<dbReference type="Pfam" id="PF14874">
    <property type="entry name" value="PapD-like"/>
    <property type="match status" value="1"/>
</dbReference>
<dbReference type="GO" id="GO:0003351">
    <property type="term" value="P:epithelial cilium movement involved in extracellular fluid movement"/>
    <property type="evidence" value="ECO:0007669"/>
    <property type="project" value="TreeGrafter"/>
</dbReference>
<dbReference type="GO" id="GO:1990716">
    <property type="term" value="C:axonemal central apparatus"/>
    <property type="evidence" value="ECO:0007669"/>
    <property type="project" value="TreeGrafter"/>
</dbReference>
<reference evidence="1 2" key="1">
    <citation type="journal article" date="2017" name="PLoS Biol.">
        <title>The sea cucumber genome provides insights into morphological evolution and visceral regeneration.</title>
        <authorList>
            <person name="Zhang X."/>
            <person name="Sun L."/>
            <person name="Yuan J."/>
            <person name="Sun Y."/>
            <person name="Gao Y."/>
            <person name="Zhang L."/>
            <person name="Li S."/>
            <person name="Dai H."/>
            <person name="Hamel J.F."/>
            <person name="Liu C."/>
            <person name="Yu Y."/>
            <person name="Liu S."/>
            <person name="Lin W."/>
            <person name="Guo K."/>
            <person name="Jin S."/>
            <person name="Xu P."/>
            <person name="Storey K.B."/>
            <person name="Huan P."/>
            <person name="Zhang T."/>
            <person name="Zhou Y."/>
            <person name="Zhang J."/>
            <person name="Lin C."/>
            <person name="Li X."/>
            <person name="Xing L."/>
            <person name="Huo D."/>
            <person name="Sun M."/>
            <person name="Wang L."/>
            <person name="Mercier A."/>
            <person name="Li F."/>
            <person name="Yang H."/>
            <person name="Xiang J."/>
        </authorList>
    </citation>
    <scope>NUCLEOTIDE SEQUENCE [LARGE SCALE GENOMIC DNA]</scope>
    <source>
        <strain evidence="1">Shaxun</strain>
        <tissue evidence="1">Muscle</tissue>
    </source>
</reference>
<name>A0A2G8K2G8_STIJA</name>
<dbReference type="PANTHER" id="PTHR21963">
    <property type="entry name" value="PF6"/>
    <property type="match status" value="1"/>
</dbReference>
<dbReference type="AlphaFoldDB" id="A0A2G8K2G8"/>
<gene>
    <name evidence="1" type="ORF">BSL78_20918</name>
</gene>
<dbReference type="EMBL" id="MRZV01000951">
    <property type="protein sequence ID" value="PIK42206.1"/>
    <property type="molecule type" value="Genomic_DNA"/>
</dbReference>
<evidence type="ECO:0000313" key="1">
    <source>
        <dbReference type="EMBL" id="PIK42206.1"/>
    </source>
</evidence>
<sequence length="131" mass="14113">MTSSLAGRTVVGDPKISTNRGFELVPGEVFFGELREGCTYAMVIHLKNIGIDSCRYKVKQPPPATGLQVIYKPGPVAAGMKAELQIQLYAIAVGVEGESGRGSIGHHVEITTETDFIFLPVSAYILFLNSE</sequence>
<dbReference type="PANTHER" id="PTHR21963:SF1">
    <property type="entry name" value="SPERM-ASSOCIATED ANTIGEN 17"/>
    <property type="match status" value="1"/>
</dbReference>
<dbReference type="OrthoDB" id="10257153at2759"/>
<proteinExistence type="predicted"/>
<organism evidence="1 2">
    <name type="scientific">Stichopus japonicus</name>
    <name type="common">Sea cucumber</name>
    <dbReference type="NCBI Taxonomy" id="307972"/>
    <lineage>
        <taxon>Eukaryota</taxon>
        <taxon>Metazoa</taxon>
        <taxon>Echinodermata</taxon>
        <taxon>Eleutherozoa</taxon>
        <taxon>Echinozoa</taxon>
        <taxon>Holothuroidea</taxon>
        <taxon>Aspidochirotacea</taxon>
        <taxon>Aspidochirotida</taxon>
        <taxon>Stichopodidae</taxon>
        <taxon>Apostichopus</taxon>
    </lineage>
</organism>
<dbReference type="Proteomes" id="UP000230750">
    <property type="component" value="Unassembled WGS sequence"/>
</dbReference>
<dbReference type="STRING" id="307972.A0A2G8K2G8"/>
<dbReference type="GO" id="GO:1904158">
    <property type="term" value="P:axonemal central apparatus assembly"/>
    <property type="evidence" value="ECO:0007669"/>
    <property type="project" value="TreeGrafter"/>
</dbReference>
<protein>
    <submittedName>
        <fullName evidence="1">Putative sperm-associated antigen 17 isoform X3</fullName>
    </submittedName>
</protein>
<dbReference type="GO" id="GO:0005576">
    <property type="term" value="C:extracellular region"/>
    <property type="evidence" value="ECO:0007669"/>
    <property type="project" value="GOC"/>
</dbReference>